<dbReference type="OrthoDB" id="196472at2"/>
<dbReference type="PATRIC" id="fig|1232683.4.peg.813"/>
<dbReference type="InterPro" id="IPR016174">
    <property type="entry name" value="Di-haem_cyt_TM"/>
</dbReference>
<evidence type="ECO:0000256" key="5">
    <source>
        <dbReference type="ARBA" id="ARBA00023136"/>
    </source>
</evidence>
<dbReference type="Gene3D" id="1.20.950.20">
    <property type="entry name" value="Transmembrane di-heme cytochromes, Chain C"/>
    <property type="match status" value="1"/>
</dbReference>
<feature type="transmembrane region" description="Helical" evidence="6">
    <location>
        <begin position="100"/>
        <end position="120"/>
    </location>
</feature>
<dbReference type="Pfam" id="PF01292">
    <property type="entry name" value="Ni_hydr_CYTB"/>
    <property type="match status" value="1"/>
</dbReference>
<keyword evidence="5 6" id="KW-0472">Membrane</keyword>
<keyword evidence="4 6" id="KW-1133">Transmembrane helix</keyword>
<organism evidence="8 9">
    <name type="scientific">Marinobacterium lacunae</name>
    <dbReference type="NCBI Taxonomy" id="1232683"/>
    <lineage>
        <taxon>Bacteria</taxon>
        <taxon>Pseudomonadati</taxon>
        <taxon>Pseudomonadota</taxon>
        <taxon>Gammaproteobacteria</taxon>
        <taxon>Oceanospirillales</taxon>
        <taxon>Oceanospirillaceae</taxon>
        <taxon>Marinobacterium</taxon>
    </lineage>
</organism>
<evidence type="ECO:0000259" key="7">
    <source>
        <dbReference type="Pfam" id="PF01292"/>
    </source>
</evidence>
<dbReference type="PANTHER" id="PTHR30485:SF2">
    <property type="entry name" value="BLL0597 PROTEIN"/>
    <property type="match status" value="1"/>
</dbReference>
<evidence type="ECO:0000256" key="1">
    <source>
        <dbReference type="ARBA" id="ARBA00004651"/>
    </source>
</evidence>
<dbReference type="AlphaFoldDB" id="A0A081G2W4"/>
<dbReference type="InterPro" id="IPR011577">
    <property type="entry name" value="Cyt_b561_bac/Ni-Hgenase"/>
</dbReference>
<dbReference type="GO" id="GO:0005886">
    <property type="term" value="C:plasma membrane"/>
    <property type="evidence" value="ECO:0007669"/>
    <property type="project" value="UniProtKB-SubCell"/>
</dbReference>
<dbReference type="Proteomes" id="UP000028252">
    <property type="component" value="Unassembled WGS sequence"/>
</dbReference>
<dbReference type="InterPro" id="IPR051542">
    <property type="entry name" value="Hydrogenase_cytochrome"/>
</dbReference>
<dbReference type="PANTHER" id="PTHR30485">
    <property type="entry name" value="NI/FE-HYDROGENASE 1 B-TYPE CYTOCHROME SUBUNIT"/>
    <property type="match status" value="1"/>
</dbReference>
<name>A0A081G2W4_9GAMM</name>
<feature type="transmembrane region" description="Helical" evidence="6">
    <location>
        <begin position="140"/>
        <end position="160"/>
    </location>
</feature>
<comment type="subcellular location">
    <subcellularLocation>
        <location evidence="1">Cell membrane</location>
        <topology evidence="1">Multi-pass membrane protein</topology>
    </subcellularLocation>
</comment>
<keyword evidence="2" id="KW-1003">Cell membrane</keyword>
<keyword evidence="9" id="KW-1185">Reference proteome</keyword>
<evidence type="ECO:0000256" key="3">
    <source>
        <dbReference type="ARBA" id="ARBA00022692"/>
    </source>
</evidence>
<proteinExistence type="predicted"/>
<evidence type="ECO:0000313" key="9">
    <source>
        <dbReference type="Proteomes" id="UP000028252"/>
    </source>
</evidence>
<keyword evidence="3 6" id="KW-0812">Transmembrane</keyword>
<sequence length="184" mass="20656">MQVTGVPPSVKVWDPIVRVFHWSLVLSFAVAWISADEWQDLHEVCGYIVASLITIRVIWGLIGTRYARFNHFVRHPGKVIAYLRDIRHAREARYIGHNPAGGMMVVVLLIGLAALTFSGWLGTTDRFWGVDWVGELHELIGNLILMLVGLHVAGVVLASLRHRESLVKSMLTGRKRSAMPQDID</sequence>
<accession>A0A081G2W4</accession>
<dbReference type="GO" id="GO:0009055">
    <property type="term" value="F:electron transfer activity"/>
    <property type="evidence" value="ECO:0007669"/>
    <property type="project" value="InterPro"/>
</dbReference>
<dbReference type="EMBL" id="JMQN01000013">
    <property type="protein sequence ID" value="KEA65119.1"/>
    <property type="molecule type" value="Genomic_DNA"/>
</dbReference>
<dbReference type="RefSeq" id="WP_036183912.1">
    <property type="nucleotide sequence ID" value="NZ_JMQN01000013.1"/>
</dbReference>
<dbReference type="GO" id="GO:0022904">
    <property type="term" value="P:respiratory electron transport chain"/>
    <property type="evidence" value="ECO:0007669"/>
    <property type="project" value="InterPro"/>
</dbReference>
<protein>
    <submittedName>
        <fullName evidence="8">Ni,Fe-hydrogenase I cytochrome b subunit</fullName>
    </submittedName>
</protein>
<dbReference type="eggNOG" id="COG3658">
    <property type="taxonomic scope" value="Bacteria"/>
</dbReference>
<feature type="transmembrane region" description="Helical" evidence="6">
    <location>
        <begin position="47"/>
        <end position="67"/>
    </location>
</feature>
<evidence type="ECO:0000256" key="2">
    <source>
        <dbReference type="ARBA" id="ARBA00022475"/>
    </source>
</evidence>
<feature type="domain" description="Cytochrome b561 bacterial/Ni-hydrogenase" evidence="7">
    <location>
        <begin position="12"/>
        <end position="173"/>
    </location>
</feature>
<dbReference type="STRING" id="1232683.ADIMK_0821"/>
<evidence type="ECO:0000256" key="6">
    <source>
        <dbReference type="SAM" id="Phobius"/>
    </source>
</evidence>
<comment type="caution">
    <text evidence="8">The sequence shown here is derived from an EMBL/GenBank/DDBJ whole genome shotgun (WGS) entry which is preliminary data.</text>
</comment>
<dbReference type="SUPFAM" id="SSF81342">
    <property type="entry name" value="Transmembrane di-heme cytochromes"/>
    <property type="match status" value="1"/>
</dbReference>
<feature type="transmembrane region" description="Helical" evidence="6">
    <location>
        <begin position="12"/>
        <end position="35"/>
    </location>
</feature>
<dbReference type="GO" id="GO:0020037">
    <property type="term" value="F:heme binding"/>
    <property type="evidence" value="ECO:0007669"/>
    <property type="project" value="TreeGrafter"/>
</dbReference>
<reference evidence="8 9" key="1">
    <citation type="submission" date="2014-04" db="EMBL/GenBank/DDBJ databases">
        <title>Marinobacterium kochiensis sp. nov., isolated from sediment sample collected from Kochi backwaters in Kerala, India.</title>
        <authorList>
            <person name="Singh A."/>
            <person name="Pinnaka A.K."/>
        </authorList>
    </citation>
    <scope>NUCLEOTIDE SEQUENCE [LARGE SCALE GENOMIC DNA]</scope>
    <source>
        <strain evidence="8 9">AK27</strain>
    </source>
</reference>
<gene>
    <name evidence="8" type="ORF">ADIMK_0821</name>
</gene>
<evidence type="ECO:0000256" key="4">
    <source>
        <dbReference type="ARBA" id="ARBA00022989"/>
    </source>
</evidence>
<evidence type="ECO:0000313" key="8">
    <source>
        <dbReference type="EMBL" id="KEA65119.1"/>
    </source>
</evidence>